<evidence type="ECO:0000256" key="1">
    <source>
        <dbReference type="SAM" id="MobiDB-lite"/>
    </source>
</evidence>
<dbReference type="EMBL" id="QGNW01001325">
    <property type="protein sequence ID" value="RVW45500.1"/>
    <property type="molecule type" value="Genomic_DNA"/>
</dbReference>
<dbReference type="KEGG" id="vvi:100268142"/>
<evidence type="ECO:0000313" key="4">
    <source>
        <dbReference type="Proteomes" id="UP000288805"/>
    </source>
</evidence>
<name>A0A438EDD7_VITVI</name>
<dbReference type="OrthoDB" id="781489at2759"/>
<feature type="region of interest" description="Disordered" evidence="1">
    <location>
        <begin position="1"/>
        <end position="21"/>
    </location>
</feature>
<evidence type="ECO:0000313" key="3">
    <source>
        <dbReference type="EMBL" id="RVW65058.1"/>
    </source>
</evidence>
<reference evidence="2 4" key="1">
    <citation type="journal article" date="2018" name="PLoS Genet.">
        <title>Population sequencing reveals clonal diversity and ancestral inbreeding in the grapevine cultivar Chardonnay.</title>
        <authorList>
            <person name="Roach M.J."/>
            <person name="Johnson D.L."/>
            <person name="Bohlmann J."/>
            <person name="van Vuuren H.J."/>
            <person name="Jones S.J."/>
            <person name="Pretorius I.S."/>
            <person name="Schmidt S.A."/>
            <person name="Borneman A.R."/>
        </authorList>
    </citation>
    <scope>NUCLEOTIDE SEQUENCE [LARGE SCALE GENOMIC DNA]</scope>
    <source>
        <strain evidence="4">cv. Chardonnay</strain>
        <strain evidence="2">I10V1</strain>
        <tissue evidence="2">Leaf</tissue>
    </source>
</reference>
<dbReference type="PANTHER" id="PTHR34539">
    <property type="entry name" value="T6J4.11 PROTEIN"/>
    <property type="match status" value="1"/>
</dbReference>
<feature type="region of interest" description="Disordered" evidence="1">
    <location>
        <begin position="62"/>
        <end position="84"/>
    </location>
</feature>
<dbReference type="EMBL" id="QGNW01000693">
    <property type="protein sequence ID" value="RVW65058.1"/>
    <property type="molecule type" value="Genomic_DNA"/>
</dbReference>
<dbReference type="PANTHER" id="PTHR34539:SF19">
    <property type="entry name" value="T6J4.11 PROTEIN"/>
    <property type="match status" value="1"/>
</dbReference>
<protein>
    <submittedName>
        <fullName evidence="2">Uncharacterized protein</fullName>
    </submittedName>
</protein>
<accession>A0A438EDD7</accession>
<sequence length="192" mass="21434">MEDYVSRKRVRDDSDEFELDSPEVKRLRDDLLCILDDSDPLADKDPATHDLASVMKIFEEQISASPPRPVPVVDLTSDSGESQPDISFLLEASDDELGLPPSWSSSSEELKSEDAKFVQISTESSGLSEFWGFGDEIPSYDSFEFGFGETHTVANNYGEYVALEGLFDHSDISFGSTDFSEFSWRHETLPAL</sequence>
<dbReference type="Proteomes" id="UP000288805">
    <property type="component" value="Unassembled WGS sequence"/>
</dbReference>
<organism evidence="2 4">
    <name type="scientific">Vitis vinifera</name>
    <name type="common">Grape</name>
    <dbReference type="NCBI Taxonomy" id="29760"/>
    <lineage>
        <taxon>Eukaryota</taxon>
        <taxon>Viridiplantae</taxon>
        <taxon>Streptophyta</taxon>
        <taxon>Embryophyta</taxon>
        <taxon>Tracheophyta</taxon>
        <taxon>Spermatophyta</taxon>
        <taxon>Magnoliopsida</taxon>
        <taxon>eudicotyledons</taxon>
        <taxon>Gunneridae</taxon>
        <taxon>Pentapetalae</taxon>
        <taxon>rosids</taxon>
        <taxon>Vitales</taxon>
        <taxon>Vitaceae</taxon>
        <taxon>Viteae</taxon>
        <taxon>Vitis</taxon>
    </lineage>
</organism>
<gene>
    <name evidence="3" type="ORF">CK203_034983</name>
    <name evidence="2" type="ORF">CK203_091444</name>
</gene>
<proteinExistence type="predicted"/>
<dbReference type="AlphaFoldDB" id="A0A438EDD7"/>
<evidence type="ECO:0000313" key="2">
    <source>
        <dbReference type="EMBL" id="RVW45500.1"/>
    </source>
</evidence>
<comment type="caution">
    <text evidence="2">The sequence shown here is derived from an EMBL/GenBank/DDBJ whole genome shotgun (WGS) entry which is preliminary data.</text>
</comment>
<feature type="compositionally biased region" description="Basic and acidic residues" evidence="1">
    <location>
        <begin position="1"/>
        <end position="12"/>
    </location>
</feature>